<dbReference type="SUPFAM" id="SSF52833">
    <property type="entry name" value="Thioredoxin-like"/>
    <property type="match status" value="1"/>
</dbReference>
<gene>
    <name evidence="4" type="ORF">DF200_02995</name>
</gene>
<evidence type="ECO:0000256" key="1">
    <source>
        <dbReference type="SAM" id="MobiDB-lite"/>
    </source>
</evidence>
<evidence type="ECO:0000313" key="5">
    <source>
        <dbReference type="Proteomes" id="UP000245753"/>
    </source>
</evidence>
<dbReference type="AlphaFoldDB" id="A0A2U2MU22"/>
<feature type="region of interest" description="Disordered" evidence="1">
    <location>
        <begin position="86"/>
        <end position="110"/>
    </location>
</feature>
<dbReference type="OrthoDB" id="117402at2"/>
<feature type="transmembrane region" description="Helical" evidence="2">
    <location>
        <begin position="53"/>
        <end position="74"/>
    </location>
</feature>
<protein>
    <submittedName>
        <fullName evidence="4">Disulfide bond formation protein DsbA</fullName>
    </submittedName>
</protein>
<keyword evidence="5" id="KW-1185">Reference proteome</keyword>
<proteinExistence type="predicted"/>
<evidence type="ECO:0000256" key="2">
    <source>
        <dbReference type="SAM" id="Phobius"/>
    </source>
</evidence>
<feature type="compositionally biased region" description="Basic and acidic residues" evidence="1">
    <location>
        <begin position="27"/>
        <end position="45"/>
    </location>
</feature>
<comment type="caution">
    <text evidence="4">The sequence shown here is derived from an EMBL/GenBank/DDBJ whole genome shotgun (WGS) entry which is preliminary data.</text>
</comment>
<dbReference type="EMBL" id="QFFN01000004">
    <property type="protein sequence ID" value="PWG60349.1"/>
    <property type="molecule type" value="Genomic_DNA"/>
</dbReference>
<dbReference type="RefSeq" id="WP_109136813.1">
    <property type="nucleotide sequence ID" value="NZ_QFFN01000004.1"/>
</dbReference>
<dbReference type="Gene3D" id="3.40.30.10">
    <property type="entry name" value="Glutaredoxin"/>
    <property type="match status" value="1"/>
</dbReference>
<dbReference type="Proteomes" id="UP000245753">
    <property type="component" value="Unassembled WGS sequence"/>
</dbReference>
<organism evidence="4 5">
    <name type="scientific">Bifidobacterium catulorum</name>
    <dbReference type="NCBI Taxonomy" id="1630173"/>
    <lineage>
        <taxon>Bacteria</taxon>
        <taxon>Bacillati</taxon>
        <taxon>Actinomycetota</taxon>
        <taxon>Actinomycetes</taxon>
        <taxon>Bifidobacteriales</taxon>
        <taxon>Bifidobacteriaceae</taxon>
        <taxon>Bifidobacterium</taxon>
    </lineage>
</organism>
<sequence length="329" mass="35593">MATNKTNRTNGAGQPTKRPGRKPTNRKAREAAEAAAARAREEQARKDHRIQTIIGAVVVAIVVALVAVIGFNIWKANHPSQDAGELKDAWSKVEQSSPKPAGTTEKGGFLISKDGLNKPVEGVPTVAVYMDFMCPGCGAMERSLGDTYTSLVESGQINIEIHPMNFMDRYSTDEYSTRAGNAAIVIAEQDPTHLLPFISRMYAEDFQPSETDYSPVTNEQIKAQAVAAGVKESVAAEATAKTPKYKTWLSAMSTYTPLRQELWNTQGQLKGQMSTPTITVNGKYWNRNAIPTDTDQKTAFLKAIGLDASSVGKSGKIPSVGTDKGPLYP</sequence>
<dbReference type="InterPro" id="IPR012336">
    <property type="entry name" value="Thioredoxin-like_fold"/>
</dbReference>
<keyword evidence="2" id="KW-0812">Transmembrane</keyword>
<evidence type="ECO:0000313" key="4">
    <source>
        <dbReference type="EMBL" id="PWG60349.1"/>
    </source>
</evidence>
<dbReference type="Pfam" id="PF13462">
    <property type="entry name" value="Thioredoxin_4"/>
    <property type="match status" value="1"/>
</dbReference>
<reference evidence="4 5" key="1">
    <citation type="journal article" date="2018" name="Int. J. Syst. Evol. Microbiol.">
        <title>Bifidobacterium catulorum sp. nov., a novel taxon from the faeces of the baby common marmoset (Callithrix jacchus).</title>
        <authorList>
            <person name="Modesto M."/>
            <person name="Michelini S."/>
            <person name="Oki K."/>
            <person name="Biavati B."/>
            <person name="Watanabe K."/>
            <person name="Mattarelli P."/>
        </authorList>
    </citation>
    <scope>NUCLEOTIDE SEQUENCE [LARGE SCALE GENOMIC DNA]</scope>
    <source>
        <strain evidence="4 5">MRM 8.19</strain>
    </source>
</reference>
<feature type="region of interest" description="Disordered" evidence="1">
    <location>
        <begin position="1"/>
        <end position="46"/>
    </location>
</feature>
<keyword evidence="2" id="KW-1133">Transmembrane helix</keyword>
<accession>A0A2U2MU22</accession>
<name>A0A2U2MU22_9BIFI</name>
<feature type="compositionally biased region" description="Polar residues" evidence="1">
    <location>
        <begin position="1"/>
        <end position="13"/>
    </location>
</feature>
<feature type="domain" description="Thioredoxin-like fold" evidence="3">
    <location>
        <begin position="125"/>
        <end position="287"/>
    </location>
</feature>
<dbReference type="InterPro" id="IPR036249">
    <property type="entry name" value="Thioredoxin-like_sf"/>
</dbReference>
<keyword evidence="2" id="KW-0472">Membrane</keyword>
<evidence type="ECO:0000259" key="3">
    <source>
        <dbReference type="Pfam" id="PF13462"/>
    </source>
</evidence>